<evidence type="ECO:0000313" key="2">
    <source>
        <dbReference type="EMBL" id="KMS69533.1"/>
    </source>
</evidence>
<dbReference type="PROSITE" id="PS51148">
    <property type="entry name" value="AXH"/>
    <property type="match status" value="1"/>
</dbReference>
<comment type="caution">
    <text evidence="2">The sequence shown here is derived from an EMBL/GenBank/DDBJ whole genome shotgun (WGS) entry which is preliminary data.</text>
</comment>
<dbReference type="Proteomes" id="UP000037274">
    <property type="component" value="Unassembled WGS sequence"/>
</dbReference>
<keyword evidence="3" id="KW-1185">Reference proteome</keyword>
<name>A0ABR5HS75_STRLW</name>
<sequence length="131" mass="13867">LSHIGTTRLVFPTIDPTMKEFAWEILGLNDAKACAKNPSLGQCTLAAMSFLPVGKLKLLKKGVEGVEGAVDSSRAARMAQECTQCFLAGTKVLMADGSVKSIESVQVGDQVLATDPVTEKTGSREVTDLII</sequence>
<reference evidence="2 3" key="1">
    <citation type="submission" date="2015-06" db="EMBL/GenBank/DDBJ databases">
        <title>Draft genome sequence of Streptomyces leeuwenhoekii C58, which produces the novel lasso peptide, chaxapeptin.</title>
        <authorList>
            <person name="Yi Y."/>
            <person name="Hai D."/>
            <person name="Jaspars M."/>
            <person name="Sheng H."/>
            <person name="Rateb M.E."/>
            <person name="Bull A."/>
            <person name="Goodfellow M."/>
            <person name="Asenjo J.A."/>
            <person name="Ebel R."/>
        </authorList>
    </citation>
    <scope>NUCLEOTIDE SEQUENCE [LARGE SCALE GENOMIC DNA]</scope>
    <source>
        <strain evidence="2 3">C58</strain>
    </source>
</reference>
<organism evidence="2 3">
    <name type="scientific">Streptomyces leeuwenhoekii</name>
    <dbReference type="NCBI Taxonomy" id="1437453"/>
    <lineage>
        <taxon>Bacteria</taxon>
        <taxon>Bacillati</taxon>
        <taxon>Actinomycetota</taxon>
        <taxon>Actinomycetes</taxon>
        <taxon>Kitasatosporales</taxon>
        <taxon>Streptomycetaceae</taxon>
        <taxon>Streptomyces</taxon>
    </lineage>
</organism>
<dbReference type="Gene3D" id="2.170.16.10">
    <property type="entry name" value="Hedgehog/Intein (Hint) domain"/>
    <property type="match status" value="1"/>
</dbReference>
<proteinExistence type="predicted"/>
<evidence type="ECO:0000259" key="1">
    <source>
        <dbReference type="PROSITE" id="PS51148"/>
    </source>
</evidence>
<dbReference type="InterPro" id="IPR003652">
    <property type="entry name" value="Ataxin_AXH_dom"/>
</dbReference>
<feature type="domain" description="AXH" evidence="1">
    <location>
        <begin position="74"/>
        <end position="131"/>
    </location>
</feature>
<dbReference type="InterPro" id="IPR036844">
    <property type="entry name" value="Hint_dom_sf"/>
</dbReference>
<protein>
    <recommendedName>
        <fullName evidence="1">AXH domain-containing protein</fullName>
    </recommendedName>
</protein>
<gene>
    <name evidence="2" type="ORF">ACH49_26150</name>
</gene>
<dbReference type="EMBL" id="LFEH01000145">
    <property type="protein sequence ID" value="KMS69533.1"/>
    <property type="molecule type" value="Genomic_DNA"/>
</dbReference>
<evidence type="ECO:0000313" key="3">
    <source>
        <dbReference type="Proteomes" id="UP000037274"/>
    </source>
</evidence>
<dbReference type="SUPFAM" id="SSF51294">
    <property type="entry name" value="Hedgehog/intein (Hint) domain"/>
    <property type="match status" value="1"/>
</dbReference>
<accession>A0ABR5HS75</accession>
<dbReference type="RefSeq" id="WP_048574163.1">
    <property type="nucleotide sequence ID" value="NZ_LFEH01000145.1"/>
</dbReference>
<dbReference type="InterPro" id="IPR007868">
    <property type="entry name" value="Hom_end_hint"/>
</dbReference>
<dbReference type="Pfam" id="PF05203">
    <property type="entry name" value="Hom_end_hint"/>
    <property type="match status" value="1"/>
</dbReference>
<feature type="non-terminal residue" evidence="2">
    <location>
        <position position="1"/>
    </location>
</feature>